<keyword evidence="1" id="KW-0472">Membrane</keyword>
<keyword evidence="1" id="KW-0812">Transmembrane</keyword>
<evidence type="ECO:0000256" key="1">
    <source>
        <dbReference type="SAM" id="Phobius"/>
    </source>
</evidence>
<evidence type="ECO:0000313" key="2">
    <source>
        <dbReference type="EMBL" id="AGF91367.1"/>
    </source>
</evidence>
<reference evidence="2 3" key="1">
    <citation type="submission" date="2010-12" db="EMBL/GenBank/DDBJ databases">
        <title>The Genome Sequence of Cyanophage P-SS1.</title>
        <authorList>
            <consortium name="The Broad Institute Genome Sequencing Platform"/>
            <person name="Henn M.R."/>
            <person name="Sullivan M.S."/>
            <person name="Osburne M.S."/>
            <person name="Levin J."/>
            <person name="Malboeuf C."/>
            <person name="Casali M."/>
            <person name="Russ C."/>
            <person name="Lennon N."/>
            <person name="Chapman S.B."/>
            <person name="Erlich R."/>
            <person name="Young S.K."/>
            <person name="Yandava C."/>
            <person name="Zeng Q."/>
            <person name="Alvarado L."/>
            <person name="Anderson S."/>
            <person name="Berlin A."/>
            <person name="Chen Z."/>
            <person name="Freedman E."/>
            <person name="Gellesch M."/>
            <person name="Goldberg J."/>
            <person name="Green L."/>
            <person name="Griggs A."/>
            <person name="Gujja S."/>
            <person name="Heilman E.R."/>
            <person name="Heiman D."/>
            <person name="Hollinger A."/>
            <person name="Howarth C."/>
            <person name="Larson L."/>
            <person name="Mehta T."/>
            <person name="Pearson M."/>
            <person name="Roberts A."/>
            <person name="Ryan E."/>
            <person name="Saif S."/>
            <person name="Shea T."/>
            <person name="Shenoy N."/>
            <person name="Sisk P."/>
            <person name="Stolte C."/>
            <person name="Sykes S."/>
            <person name="White J."/>
            <person name="Yu Q."/>
            <person name="Coleman M.L."/>
            <person name="Huang K.H."/>
            <person name="Weigele P.R."/>
            <person name="DeFrancesco A.S."/>
            <person name="Kern S.E."/>
            <person name="Thompson L.R."/>
            <person name="Fu R."/>
            <person name="Hombeck B."/>
            <person name="Chisholm S.W."/>
            <person name="Haas B."/>
            <person name="Nusbaum C."/>
            <person name="Birren B."/>
        </authorList>
    </citation>
    <scope>NUCLEOTIDE SEQUENCE [LARGE SCALE GENOMIC DNA]</scope>
    <source>
        <strain evidence="2 3">P-SS1</strain>
    </source>
</reference>
<dbReference type="EMBL" id="JF974306">
    <property type="protein sequence ID" value="AGF91367.1"/>
    <property type="molecule type" value="Genomic_DNA"/>
</dbReference>
<gene>
    <name evidence="2" type="ORF">CPYG_00072</name>
</gene>
<feature type="transmembrane region" description="Helical" evidence="1">
    <location>
        <begin position="15"/>
        <end position="34"/>
    </location>
</feature>
<protein>
    <submittedName>
        <fullName evidence="2">Uncharacterized protein</fullName>
    </submittedName>
</protein>
<proteinExistence type="predicted"/>
<keyword evidence="1" id="KW-1133">Transmembrane helix</keyword>
<accession>M1PWZ4</accession>
<dbReference type="Proteomes" id="UP000502917">
    <property type="component" value="Segment"/>
</dbReference>
<sequence>MEIKEKLRAQVKSKFYYWFWGLATVSVFAGQMYVGSGYRRMAETHEQISRDLKVLVEVLVTPMRYY</sequence>
<organism evidence="2 3">
    <name type="scientific">Cyanophage P-SS1</name>
    <dbReference type="NCBI Taxonomy" id="889957"/>
    <lineage>
        <taxon>Viruses</taxon>
        <taxon>Duplodnaviria</taxon>
        <taxon>Heunggongvirae</taxon>
        <taxon>Uroviricota</taxon>
        <taxon>Caudoviricetes</taxon>
        <taxon>Pantevenvirales</taxon>
        <taxon>Kyanoviridae</taxon>
        <taxon>Ronodorvirus</taxon>
        <taxon>Ronodorvirus ssm4</taxon>
    </lineage>
</organism>
<name>M1PWZ4_9CAUD</name>
<evidence type="ECO:0000313" key="3">
    <source>
        <dbReference type="Proteomes" id="UP000502917"/>
    </source>
</evidence>